<accession>A0AAV9H1V3</accession>
<organism evidence="1 2">
    <name type="scientific">Podospora aff. communis PSN243</name>
    <dbReference type="NCBI Taxonomy" id="3040156"/>
    <lineage>
        <taxon>Eukaryota</taxon>
        <taxon>Fungi</taxon>
        <taxon>Dikarya</taxon>
        <taxon>Ascomycota</taxon>
        <taxon>Pezizomycotina</taxon>
        <taxon>Sordariomycetes</taxon>
        <taxon>Sordariomycetidae</taxon>
        <taxon>Sordariales</taxon>
        <taxon>Podosporaceae</taxon>
        <taxon>Podospora</taxon>
    </lineage>
</organism>
<evidence type="ECO:0000313" key="2">
    <source>
        <dbReference type="Proteomes" id="UP001321760"/>
    </source>
</evidence>
<reference evidence="1" key="1">
    <citation type="journal article" date="2023" name="Mol. Phylogenet. Evol.">
        <title>Genome-scale phylogeny and comparative genomics of the fungal order Sordariales.</title>
        <authorList>
            <person name="Hensen N."/>
            <person name="Bonometti L."/>
            <person name="Westerberg I."/>
            <person name="Brannstrom I.O."/>
            <person name="Guillou S."/>
            <person name="Cros-Aarteil S."/>
            <person name="Calhoun S."/>
            <person name="Haridas S."/>
            <person name="Kuo A."/>
            <person name="Mondo S."/>
            <person name="Pangilinan J."/>
            <person name="Riley R."/>
            <person name="LaButti K."/>
            <person name="Andreopoulos B."/>
            <person name="Lipzen A."/>
            <person name="Chen C."/>
            <person name="Yan M."/>
            <person name="Daum C."/>
            <person name="Ng V."/>
            <person name="Clum A."/>
            <person name="Steindorff A."/>
            <person name="Ohm R.A."/>
            <person name="Martin F."/>
            <person name="Silar P."/>
            <person name="Natvig D.O."/>
            <person name="Lalanne C."/>
            <person name="Gautier V."/>
            <person name="Ament-Velasquez S.L."/>
            <person name="Kruys A."/>
            <person name="Hutchinson M.I."/>
            <person name="Powell A.J."/>
            <person name="Barry K."/>
            <person name="Miller A.N."/>
            <person name="Grigoriev I.V."/>
            <person name="Debuchy R."/>
            <person name="Gladieux P."/>
            <person name="Hiltunen Thoren M."/>
            <person name="Johannesson H."/>
        </authorList>
    </citation>
    <scope>NUCLEOTIDE SEQUENCE</scope>
    <source>
        <strain evidence="1">PSN243</strain>
    </source>
</reference>
<dbReference type="AlphaFoldDB" id="A0AAV9H1V3"/>
<comment type="caution">
    <text evidence="1">The sequence shown here is derived from an EMBL/GenBank/DDBJ whole genome shotgun (WGS) entry which is preliminary data.</text>
</comment>
<reference evidence="1" key="2">
    <citation type="submission" date="2023-05" db="EMBL/GenBank/DDBJ databases">
        <authorList>
            <consortium name="Lawrence Berkeley National Laboratory"/>
            <person name="Steindorff A."/>
            <person name="Hensen N."/>
            <person name="Bonometti L."/>
            <person name="Westerberg I."/>
            <person name="Brannstrom I.O."/>
            <person name="Guillou S."/>
            <person name="Cros-Aarteil S."/>
            <person name="Calhoun S."/>
            <person name="Haridas S."/>
            <person name="Kuo A."/>
            <person name="Mondo S."/>
            <person name="Pangilinan J."/>
            <person name="Riley R."/>
            <person name="Labutti K."/>
            <person name="Andreopoulos B."/>
            <person name="Lipzen A."/>
            <person name="Chen C."/>
            <person name="Yanf M."/>
            <person name="Daum C."/>
            <person name="Ng V."/>
            <person name="Clum A."/>
            <person name="Ohm R."/>
            <person name="Martin F."/>
            <person name="Silar P."/>
            <person name="Natvig D."/>
            <person name="Lalanne C."/>
            <person name="Gautier V."/>
            <person name="Ament-Velasquez S.L."/>
            <person name="Kruys A."/>
            <person name="Hutchinson M.I."/>
            <person name="Powell A.J."/>
            <person name="Barry K."/>
            <person name="Miller A.N."/>
            <person name="Grigoriev I.V."/>
            <person name="Debuchy R."/>
            <person name="Gladieux P."/>
            <person name="Thoren M.H."/>
            <person name="Johannesson H."/>
        </authorList>
    </citation>
    <scope>NUCLEOTIDE SEQUENCE</scope>
    <source>
        <strain evidence="1">PSN243</strain>
    </source>
</reference>
<protein>
    <submittedName>
        <fullName evidence="1">Uncharacterized protein</fullName>
    </submittedName>
</protein>
<sequence length="220" mass="25058">MANPHSQPVETAPFPHAALLDTFELLLNFQLLFLSKRKHWREQALYPGETRQDDRHGGYRLAAYSPLILPPHLPPHWPSELTSLSRLLGRDMRIGVWCRPPSAQYITLSHCKSPFSYRFAWNLVGFSCTLLNLGRQYWLRARQARLIGVDFGDGPSWCYRQSLAPSPRLHSMGVQCQRRTHCSRANPVEIRGCSVQVRAAVPARGDPCPISHSTETDIYD</sequence>
<name>A0AAV9H1V3_9PEZI</name>
<dbReference type="Proteomes" id="UP001321760">
    <property type="component" value="Unassembled WGS sequence"/>
</dbReference>
<gene>
    <name evidence="1" type="ORF">QBC34DRAFT_190217</name>
</gene>
<dbReference type="EMBL" id="MU865919">
    <property type="protein sequence ID" value="KAK4453652.1"/>
    <property type="molecule type" value="Genomic_DNA"/>
</dbReference>
<keyword evidence="2" id="KW-1185">Reference proteome</keyword>
<proteinExistence type="predicted"/>
<evidence type="ECO:0000313" key="1">
    <source>
        <dbReference type="EMBL" id="KAK4453652.1"/>
    </source>
</evidence>